<protein>
    <submittedName>
        <fullName evidence="2">Uncharacterized protein</fullName>
    </submittedName>
</protein>
<evidence type="ECO:0000256" key="1">
    <source>
        <dbReference type="SAM" id="MobiDB-lite"/>
    </source>
</evidence>
<proteinExistence type="predicted"/>
<accession>A0A9P0QI51</accession>
<sequence length="95" mass="10324">MFVKRNYGKNHGHAGNGGRGSGVSEGTRGASGVSEGARGSGVSEGRRTFRYKCHRCRKVGHRPLNVQTKKELRASTLKETVTINAKDYESTLTMV</sequence>
<reference evidence="2" key="1">
    <citation type="submission" date="2022-03" db="EMBL/GenBank/DDBJ databases">
        <authorList>
            <person name="Sayadi A."/>
        </authorList>
    </citation>
    <scope>NUCLEOTIDE SEQUENCE</scope>
</reference>
<dbReference type="AlphaFoldDB" id="A0A9P0QI51"/>
<dbReference type="EMBL" id="CAKOFQ010011145">
    <property type="protein sequence ID" value="CAH2020526.1"/>
    <property type="molecule type" value="Genomic_DNA"/>
</dbReference>
<comment type="caution">
    <text evidence="2">The sequence shown here is derived from an EMBL/GenBank/DDBJ whole genome shotgun (WGS) entry which is preliminary data.</text>
</comment>
<keyword evidence="3" id="KW-1185">Reference proteome</keyword>
<organism evidence="2 3">
    <name type="scientific">Acanthoscelides obtectus</name>
    <name type="common">Bean weevil</name>
    <name type="synonym">Bruchus obtectus</name>
    <dbReference type="NCBI Taxonomy" id="200917"/>
    <lineage>
        <taxon>Eukaryota</taxon>
        <taxon>Metazoa</taxon>
        <taxon>Ecdysozoa</taxon>
        <taxon>Arthropoda</taxon>
        <taxon>Hexapoda</taxon>
        <taxon>Insecta</taxon>
        <taxon>Pterygota</taxon>
        <taxon>Neoptera</taxon>
        <taxon>Endopterygota</taxon>
        <taxon>Coleoptera</taxon>
        <taxon>Polyphaga</taxon>
        <taxon>Cucujiformia</taxon>
        <taxon>Chrysomeloidea</taxon>
        <taxon>Chrysomelidae</taxon>
        <taxon>Bruchinae</taxon>
        <taxon>Bruchini</taxon>
        <taxon>Acanthoscelides</taxon>
    </lineage>
</organism>
<evidence type="ECO:0000313" key="2">
    <source>
        <dbReference type="EMBL" id="CAH2020526.1"/>
    </source>
</evidence>
<feature type="compositionally biased region" description="Basic residues" evidence="1">
    <location>
        <begin position="1"/>
        <end position="12"/>
    </location>
</feature>
<feature type="region of interest" description="Disordered" evidence="1">
    <location>
        <begin position="1"/>
        <end position="47"/>
    </location>
</feature>
<gene>
    <name evidence="2" type="ORF">ACAOBT_LOCUS37913</name>
</gene>
<feature type="compositionally biased region" description="Gly residues" evidence="1">
    <location>
        <begin position="14"/>
        <end position="23"/>
    </location>
</feature>
<name>A0A9P0QI51_ACAOB</name>
<evidence type="ECO:0000313" key="3">
    <source>
        <dbReference type="Proteomes" id="UP001152888"/>
    </source>
</evidence>
<dbReference type="Proteomes" id="UP001152888">
    <property type="component" value="Unassembled WGS sequence"/>
</dbReference>